<dbReference type="EMBL" id="CAJVPY010002716">
    <property type="protein sequence ID" value="CAG8569815.1"/>
    <property type="molecule type" value="Genomic_DNA"/>
</dbReference>
<protein>
    <submittedName>
        <fullName evidence="2">5221_t:CDS:1</fullName>
    </submittedName>
</protein>
<comment type="caution">
    <text evidence="2">The sequence shown here is derived from an EMBL/GenBank/DDBJ whole genome shotgun (WGS) entry which is preliminary data.</text>
</comment>
<proteinExistence type="predicted"/>
<evidence type="ECO:0000256" key="1">
    <source>
        <dbReference type="SAM" id="MobiDB-lite"/>
    </source>
</evidence>
<evidence type="ECO:0000313" key="2">
    <source>
        <dbReference type="EMBL" id="CAG8569815.1"/>
    </source>
</evidence>
<accession>A0A9N9G122</accession>
<feature type="region of interest" description="Disordered" evidence="1">
    <location>
        <begin position="1"/>
        <end position="38"/>
    </location>
</feature>
<sequence length="140" mass="16018">MFSPGSPYDAMTTSSQSSTRKLIPFKNQTSTTNQPPVELFPLSFQDENKNKNVTENKDQPNIPNISYEESSEELNEFVEDETNETSELTSLEEFGQFLDIWIEISTSKIEEITQIYEDEEEILTSEVEDIDHLAVDPNSK</sequence>
<keyword evidence="3" id="KW-1185">Reference proteome</keyword>
<gene>
    <name evidence="2" type="ORF">DERYTH_LOCUS6150</name>
</gene>
<evidence type="ECO:0000313" key="3">
    <source>
        <dbReference type="Proteomes" id="UP000789405"/>
    </source>
</evidence>
<name>A0A9N9G122_9GLOM</name>
<reference evidence="2" key="1">
    <citation type="submission" date="2021-06" db="EMBL/GenBank/DDBJ databases">
        <authorList>
            <person name="Kallberg Y."/>
            <person name="Tangrot J."/>
            <person name="Rosling A."/>
        </authorList>
    </citation>
    <scope>NUCLEOTIDE SEQUENCE</scope>
    <source>
        <strain evidence="2">MA453B</strain>
    </source>
</reference>
<feature type="compositionally biased region" description="Polar residues" evidence="1">
    <location>
        <begin position="11"/>
        <end position="35"/>
    </location>
</feature>
<organism evidence="2 3">
    <name type="scientific">Dentiscutata erythropus</name>
    <dbReference type="NCBI Taxonomy" id="1348616"/>
    <lineage>
        <taxon>Eukaryota</taxon>
        <taxon>Fungi</taxon>
        <taxon>Fungi incertae sedis</taxon>
        <taxon>Mucoromycota</taxon>
        <taxon>Glomeromycotina</taxon>
        <taxon>Glomeromycetes</taxon>
        <taxon>Diversisporales</taxon>
        <taxon>Gigasporaceae</taxon>
        <taxon>Dentiscutata</taxon>
    </lineage>
</organism>
<dbReference type="Proteomes" id="UP000789405">
    <property type="component" value="Unassembled WGS sequence"/>
</dbReference>
<dbReference type="AlphaFoldDB" id="A0A9N9G122"/>